<dbReference type="KEGG" id="sacd:HS1genome_1846"/>
<protein>
    <submittedName>
        <fullName evidence="1">Uncharacterized protein</fullName>
    </submittedName>
</protein>
<name>A0A348B5K5_9CREN</name>
<sequence length="118" mass="13398">MDTIDQCEVSCSFPGSVDKRKLLEQRMEELKALLGDLKGNTVCEALNYVCHHSGDYSLLEARGRRHHCFALSPTLRLLVVSEGSGDVVIVTFFPLSRERDFRNKCNFKFIQLPLSGHR</sequence>
<gene>
    <name evidence="1" type="ORF">HS1genome_1846</name>
</gene>
<keyword evidence="2" id="KW-1185">Reference proteome</keyword>
<dbReference type="AlphaFoldDB" id="A0A348B5K5"/>
<accession>A0A348B5K5</accession>
<dbReference type="Proteomes" id="UP000276741">
    <property type="component" value="Chromosome"/>
</dbReference>
<evidence type="ECO:0000313" key="2">
    <source>
        <dbReference type="Proteomes" id="UP000276741"/>
    </source>
</evidence>
<evidence type="ECO:0000313" key="1">
    <source>
        <dbReference type="EMBL" id="BBD73457.1"/>
    </source>
</evidence>
<reference evidence="2" key="1">
    <citation type="submission" date="2018-04" db="EMBL/GenBank/DDBJ databases">
        <title>Complete genome sequence of Sulfodiicoccus acidiphilus strain HS-1.</title>
        <authorList>
            <person name="Sakai H.D."/>
            <person name="Kurosawa N."/>
        </authorList>
    </citation>
    <scope>NUCLEOTIDE SEQUENCE [LARGE SCALE GENOMIC DNA]</scope>
    <source>
        <strain evidence="2">HS-1</strain>
    </source>
</reference>
<proteinExistence type="predicted"/>
<organism evidence="1 2">
    <name type="scientific">Sulfodiicoccus acidiphilus</name>
    <dbReference type="NCBI Taxonomy" id="1670455"/>
    <lineage>
        <taxon>Archaea</taxon>
        <taxon>Thermoproteota</taxon>
        <taxon>Thermoprotei</taxon>
        <taxon>Sulfolobales</taxon>
        <taxon>Sulfolobaceae</taxon>
        <taxon>Sulfodiicoccus</taxon>
    </lineage>
</organism>
<dbReference type="EMBL" id="AP018553">
    <property type="protein sequence ID" value="BBD73457.1"/>
    <property type="molecule type" value="Genomic_DNA"/>
</dbReference>